<dbReference type="GO" id="GO:0004497">
    <property type="term" value="F:monooxygenase activity"/>
    <property type="evidence" value="ECO:0007669"/>
    <property type="project" value="InterPro"/>
</dbReference>
<dbReference type="EMBL" id="RYZI01000303">
    <property type="protein sequence ID" value="RWA06846.1"/>
    <property type="molecule type" value="Genomic_DNA"/>
</dbReference>
<dbReference type="Proteomes" id="UP000286045">
    <property type="component" value="Unassembled WGS sequence"/>
</dbReference>
<dbReference type="SUPFAM" id="SSF48264">
    <property type="entry name" value="Cytochrome P450"/>
    <property type="match status" value="1"/>
</dbReference>
<evidence type="ECO:0008006" key="5">
    <source>
        <dbReference type="Google" id="ProtNLM"/>
    </source>
</evidence>
<dbReference type="Gene3D" id="1.10.630.10">
    <property type="entry name" value="Cytochrome P450"/>
    <property type="match status" value="1"/>
</dbReference>
<comment type="caution">
    <text evidence="3">The sequence shown here is derived from an EMBL/GenBank/DDBJ whole genome shotgun (WGS) entry which is preliminary data.</text>
</comment>
<evidence type="ECO:0000256" key="1">
    <source>
        <dbReference type="ARBA" id="ARBA00010617"/>
    </source>
</evidence>
<evidence type="ECO:0000256" key="2">
    <source>
        <dbReference type="SAM" id="MobiDB-lite"/>
    </source>
</evidence>
<protein>
    <recommendedName>
        <fullName evidence="5">Cytochrome P450</fullName>
    </recommendedName>
</protein>
<keyword evidence="4" id="KW-1185">Reference proteome</keyword>
<dbReference type="STRING" id="363999.A0A439CXJ2"/>
<accession>A0A439CXJ2</accession>
<dbReference type="GO" id="GO:0005506">
    <property type="term" value="F:iron ion binding"/>
    <property type="evidence" value="ECO:0007669"/>
    <property type="project" value="InterPro"/>
</dbReference>
<dbReference type="GO" id="GO:0016705">
    <property type="term" value="F:oxidoreductase activity, acting on paired donors, with incorporation or reduction of molecular oxygen"/>
    <property type="evidence" value="ECO:0007669"/>
    <property type="project" value="InterPro"/>
</dbReference>
<dbReference type="GO" id="GO:0020037">
    <property type="term" value="F:heme binding"/>
    <property type="evidence" value="ECO:0007669"/>
    <property type="project" value="InterPro"/>
</dbReference>
<dbReference type="PANTHER" id="PTHR46696">
    <property type="entry name" value="P450, PUTATIVE (EUROFUNG)-RELATED"/>
    <property type="match status" value="1"/>
</dbReference>
<dbReference type="PRINTS" id="PR00359">
    <property type="entry name" value="BP450"/>
</dbReference>
<proteinExistence type="inferred from homology"/>
<dbReference type="AlphaFoldDB" id="A0A439CXJ2"/>
<feature type="region of interest" description="Disordered" evidence="2">
    <location>
        <begin position="212"/>
        <end position="235"/>
    </location>
</feature>
<reference evidence="3 4" key="1">
    <citation type="submission" date="2018-12" db="EMBL/GenBank/DDBJ databases">
        <title>Draft genome sequence of Xylaria grammica IHI A82.</title>
        <authorList>
            <person name="Buettner E."/>
            <person name="Kellner H."/>
        </authorList>
    </citation>
    <scope>NUCLEOTIDE SEQUENCE [LARGE SCALE GENOMIC DNA]</scope>
    <source>
        <strain evidence="3 4">IHI A82</strain>
    </source>
</reference>
<feature type="compositionally biased region" description="Basic and acidic residues" evidence="2">
    <location>
        <begin position="218"/>
        <end position="235"/>
    </location>
</feature>
<sequence length="318" mass="35322">MAYQEFPFTREKADDPPPLYAKLRQECPVSKVKLPSGNSAWLLTRHEDIRAALSSAKLSADPRTPGYPEIHRRSHPTATNFKPTLVTLDGSEHARLRKALDAEFAPETVNELRLMIHGVVDNALDTINRRYVEQGQPFDLVEEFTAPVPMRIICMIVGVPAPDVVWLSQDTALGTDHPRDAAEDEKRVLVRYVSRLVDSRISGKDVNYWEGGQGPGAAEKKKQGEHEKEGGLKDKGNGCARVHEGLISKLVRHQYETGNLERDEIVQLVYVVLTAGNAALINSIGLAVLTLFENKDELHKVRRNPLAFAPGLAAECLR</sequence>
<name>A0A439CXJ2_9PEZI</name>
<dbReference type="InterPro" id="IPR036396">
    <property type="entry name" value="Cyt_P450_sf"/>
</dbReference>
<dbReference type="PANTHER" id="PTHR46696:SF6">
    <property type="entry name" value="P450, PUTATIVE (EUROFUNG)-RELATED"/>
    <property type="match status" value="1"/>
</dbReference>
<comment type="similarity">
    <text evidence="1">Belongs to the cytochrome P450 family.</text>
</comment>
<dbReference type="InterPro" id="IPR002397">
    <property type="entry name" value="Cyt_P450_B"/>
</dbReference>
<gene>
    <name evidence="3" type="ORF">EKO27_g8259</name>
</gene>
<feature type="non-terminal residue" evidence="3">
    <location>
        <position position="318"/>
    </location>
</feature>
<evidence type="ECO:0000313" key="4">
    <source>
        <dbReference type="Proteomes" id="UP000286045"/>
    </source>
</evidence>
<evidence type="ECO:0000313" key="3">
    <source>
        <dbReference type="EMBL" id="RWA06846.1"/>
    </source>
</evidence>
<organism evidence="3 4">
    <name type="scientific">Xylaria grammica</name>
    <dbReference type="NCBI Taxonomy" id="363999"/>
    <lineage>
        <taxon>Eukaryota</taxon>
        <taxon>Fungi</taxon>
        <taxon>Dikarya</taxon>
        <taxon>Ascomycota</taxon>
        <taxon>Pezizomycotina</taxon>
        <taxon>Sordariomycetes</taxon>
        <taxon>Xylariomycetidae</taxon>
        <taxon>Xylariales</taxon>
        <taxon>Xylariaceae</taxon>
        <taxon>Xylaria</taxon>
    </lineage>
</organism>